<sequence>EYPEKTRPVGFKHPPFQCPDMSPSPTVPTSVELVKAADIKAIAALGDSLTSIHSLKNARRLIVELQSTADTMNTGTMVKLPNVFRLFNPDLLGPAPKATLSGYPTTINDTGLNLAGLNFKEDWKLVSVLIGMNDVCDYCKNKTLFSADSFVKFMMDALDMLMNELPVCTDTLLPGTGAQTHREYGPDSAHGSPPGSEKTHPGLPAPERRLEQLIHSGRYFKEDFAVVLQPYLAKAQPARLQDGTIDLSFFTTDCFHFTIKGHEELAKGLWNNMVGITVLLVCSCQSTVHCSGSWKAPLSHPVPSERPDEEEDSQSGGLTDGVRKGHAADTDRFRARRHSKPGDLFGHTDFCASLQYREMRR</sequence>
<dbReference type="AlphaFoldDB" id="A0A0P7V8K1"/>
<dbReference type="PANTHER" id="PTHR21325">
    <property type="entry name" value="PHOSPHOLIPASE B, PLB1"/>
    <property type="match status" value="1"/>
</dbReference>
<gene>
    <name evidence="2" type="ORF">Z043_101922</name>
</gene>
<organism evidence="2 3">
    <name type="scientific">Scleropages formosus</name>
    <name type="common">Asian bonytongue</name>
    <name type="synonym">Osteoglossum formosum</name>
    <dbReference type="NCBI Taxonomy" id="113540"/>
    <lineage>
        <taxon>Eukaryota</taxon>
        <taxon>Metazoa</taxon>
        <taxon>Chordata</taxon>
        <taxon>Craniata</taxon>
        <taxon>Vertebrata</taxon>
        <taxon>Euteleostomi</taxon>
        <taxon>Actinopterygii</taxon>
        <taxon>Neopterygii</taxon>
        <taxon>Teleostei</taxon>
        <taxon>Osteoglossocephala</taxon>
        <taxon>Osteoglossomorpha</taxon>
        <taxon>Osteoglossiformes</taxon>
        <taxon>Osteoglossidae</taxon>
        <taxon>Scleropages</taxon>
    </lineage>
</organism>
<accession>A0A0P7V8K1</accession>
<evidence type="ECO:0000256" key="1">
    <source>
        <dbReference type="SAM" id="MobiDB-lite"/>
    </source>
</evidence>
<feature type="region of interest" description="Disordered" evidence="1">
    <location>
        <begin position="176"/>
        <end position="204"/>
    </location>
</feature>
<dbReference type="GO" id="GO:0031526">
    <property type="term" value="C:brush border membrane"/>
    <property type="evidence" value="ECO:0007669"/>
    <property type="project" value="TreeGrafter"/>
</dbReference>
<dbReference type="InterPro" id="IPR038885">
    <property type="entry name" value="PLB1"/>
</dbReference>
<dbReference type="InterPro" id="IPR036514">
    <property type="entry name" value="SGNH_hydro_sf"/>
</dbReference>
<dbReference type="GO" id="GO:0004623">
    <property type="term" value="F:phospholipase A2 activity"/>
    <property type="evidence" value="ECO:0007669"/>
    <property type="project" value="TreeGrafter"/>
</dbReference>
<feature type="compositionally biased region" description="Basic and acidic residues" evidence="1">
    <location>
        <begin position="321"/>
        <end position="333"/>
    </location>
</feature>
<dbReference type="EMBL" id="JARO02000434">
    <property type="protein sequence ID" value="KPP78564.1"/>
    <property type="molecule type" value="Genomic_DNA"/>
</dbReference>
<comment type="caution">
    <text evidence="2">The sequence shown here is derived from an EMBL/GenBank/DDBJ whole genome shotgun (WGS) entry which is preliminary data.</text>
</comment>
<reference evidence="2 3" key="1">
    <citation type="submission" date="2015-08" db="EMBL/GenBank/DDBJ databases">
        <title>The genome of the Asian arowana (Scleropages formosus).</title>
        <authorList>
            <person name="Tan M.H."/>
            <person name="Gan H.M."/>
            <person name="Croft L.J."/>
            <person name="Austin C.M."/>
        </authorList>
    </citation>
    <scope>NUCLEOTIDE SEQUENCE [LARGE SCALE GENOMIC DNA]</scope>
    <source>
        <strain evidence="2">Aro1</strain>
    </source>
</reference>
<dbReference type="InterPro" id="IPR001087">
    <property type="entry name" value="GDSL"/>
</dbReference>
<dbReference type="Pfam" id="PF00657">
    <property type="entry name" value="Lipase_GDSL"/>
    <property type="match status" value="1"/>
</dbReference>
<dbReference type="Proteomes" id="UP000034805">
    <property type="component" value="Unassembled WGS sequence"/>
</dbReference>
<dbReference type="PANTHER" id="PTHR21325:SF45">
    <property type="entry name" value="PHOSPHOLIPASE B1, MEMBRANE-ASSOCIATED"/>
    <property type="match status" value="1"/>
</dbReference>
<dbReference type="GO" id="GO:0004622">
    <property type="term" value="F:phosphatidylcholine lysophospholipase activity"/>
    <property type="evidence" value="ECO:0007669"/>
    <property type="project" value="TreeGrafter"/>
</dbReference>
<dbReference type="SUPFAM" id="SSF52266">
    <property type="entry name" value="SGNH hydrolase"/>
    <property type="match status" value="1"/>
</dbReference>
<feature type="non-terminal residue" evidence="2">
    <location>
        <position position="1"/>
    </location>
</feature>
<dbReference type="Gene3D" id="3.40.50.1110">
    <property type="entry name" value="SGNH hydrolase"/>
    <property type="match status" value="1"/>
</dbReference>
<evidence type="ECO:0000313" key="2">
    <source>
        <dbReference type="EMBL" id="KPP78564.1"/>
    </source>
</evidence>
<protein>
    <submittedName>
        <fullName evidence="2">Phospholipase B1, membrane-associated-like</fullName>
    </submittedName>
</protein>
<evidence type="ECO:0000313" key="3">
    <source>
        <dbReference type="Proteomes" id="UP000034805"/>
    </source>
</evidence>
<dbReference type="GO" id="GO:0050253">
    <property type="term" value="F:retinyl-palmitate esterase activity"/>
    <property type="evidence" value="ECO:0007669"/>
    <property type="project" value="TreeGrafter"/>
</dbReference>
<feature type="region of interest" description="Disordered" evidence="1">
    <location>
        <begin position="293"/>
        <end position="347"/>
    </location>
</feature>
<proteinExistence type="predicted"/>
<dbReference type="GO" id="GO:0006644">
    <property type="term" value="P:phospholipid metabolic process"/>
    <property type="evidence" value="ECO:0007669"/>
    <property type="project" value="TreeGrafter"/>
</dbReference>
<name>A0A0P7V8K1_SCLFO</name>